<sequence>MVHTLAQRVDVVGHTGENIAGAGAVKVPQRQPVDFFADVPPQLVRDLLGDTSHQPALQRREQKRHAVQRNQNQNDPADVPKVDVAGTGDQGQNALKQFIGGACHHLRAGNGKDG</sequence>
<evidence type="ECO:0000256" key="1">
    <source>
        <dbReference type="SAM" id="MobiDB-lite"/>
    </source>
</evidence>
<organism evidence="2">
    <name type="scientific">bioreactor metagenome</name>
    <dbReference type="NCBI Taxonomy" id="1076179"/>
    <lineage>
        <taxon>unclassified sequences</taxon>
        <taxon>metagenomes</taxon>
        <taxon>ecological metagenomes</taxon>
    </lineage>
</organism>
<proteinExistence type="predicted"/>
<protein>
    <submittedName>
        <fullName evidence="2">Uncharacterized protein</fullName>
    </submittedName>
</protein>
<reference evidence="2" key="1">
    <citation type="submission" date="2019-08" db="EMBL/GenBank/DDBJ databases">
        <authorList>
            <person name="Kucharzyk K."/>
            <person name="Murdoch R.W."/>
            <person name="Higgins S."/>
            <person name="Loffler F."/>
        </authorList>
    </citation>
    <scope>NUCLEOTIDE SEQUENCE</scope>
</reference>
<gene>
    <name evidence="2" type="ORF">SDC9_107030</name>
</gene>
<name>A0A645B418_9ZZZZ</name>
<dbReference type="AlphaFoldDB" id="A0A645B418"/>
<evidence type="ECO:0000313" key="2">
    <source>
        <dbReference type="EMBL" id="MPM60182.1"/>
    </source>
</evidence>
<dbReference type="EMBL" id="VSSQ01017669">
    <property type="protein sequence ID" value="MPM60182.1"/>
    <property type="molecule type" value="Genomic_DNA"/>
</dbReference>
<feature type="region of interest" description="Disordered" evidence="1">
    <location>
        <begin position="48"/>
        <end position="90"/>
    </location>
</feature>
<comment type="caution">
    <text evidence="2">The sequence shown here is derived from an EMBL/GenBank/DDBJ whole genome shotgun (WGS) entry which is preliminary data.</text>
</comment>
<accession>A0A645B418</accession>